<dbReference type="EMBL" id="VTZN01000049">
    <property type="protein sequence ID" value="KAA1250321.1"/>
    <property type="molecule type" value="Genomic_DNA"/>
</dbReference>
<reference evidence="1 2" key="1">
    <citation type="submission" date="2019-09" db="EMBL/GenBank/DDBJ databases">
        <title>Report of infection by Mycobacterium simiae a patient suffering from pulmonary tuberculosis.</title>
        <authorList>
            <person name="Mohanty P.S."/>
            <person name="Bansal A.K."/>
            <person name="Singh H."/>
            <person name="Sharma S."/>
            <person name="Patil S.A."/>
            <person name="Upadhaya P."/>
            <person name="Singh P.K."/>
            <person name="Kumar D."/>
            <person name="Kumar S."/>
            <person name="Singh R.K."/>
            <person name="Chaudhary B."/>
        </authorList>
    </citation>
    <scope>NUCLEOTIDE SEQUENCE [LARGE SCALE GENOMIC DNA]</scope>
    <source>
        <strain evidence="1 2">JAL-560-SIM</strain>
    </source>
</reference>
<proteinExistence type="predicted"/>
<dbReference type="OrthoDB" id="4144896at2"/>
<protein>
    <recommendedName>
        <fullName evidence="3">IrrE N-terminal-like domain-containing protein</fullName>
    </recommendedName>
</protein>
<name>A0A5B1BQK7_MYCSI</name>
<organism evidence="1 2">
    <name type="scientific">Mycobacterium simiae</name>
    <name type="common">Mycobacterium habana</name>
    <dbReference type="NCBI Taxonomy" id="1784"/>
    <lineage>
        <taxon>Bacteria</taxon>
        <taxon>Bacillati</taxon>
        <taxon>Actinomycetota</taxon>
        <taxon>Actinomycetes</taxon>
        <taxon>Mycobacteriales</taxon>
        <taxon>Mycobacteriaceae</taxon>
        <taxon>Mycobacterium</taxon>
        <taxon>Mycobacterium simiae complex</taxon>
    </lineage>
</organism>
<keyword evidence="2" id="KW-1185">Reference proteome</keyword>
<gene>
    <name evidence="1" type="ORF">F0Q45_10300</name>
</gene>
<dbReference type="AlphaFoldDB" id="A0A5B1BQK7"/>
<evidence type="ECO:0000313" key="1">
    <source>
        <dbReference type="EMBL" id="KAA1250321.1"/>
    </source>
</evidence>
<evidence type="ECO:0000313" key="2">
    <source>
        <dbReference type="Proteomes" id="UP000324701"/>
    </source>
</evidence>
<dbReference type="Proteomes" id="UP000324701">
    <property type="component" value="Unassembled WGS sequence"/>
</dbReference>
<evidence type="ECO:0008006" key="3">
    <source>
        <dbReference type="Google" id="ProtNLM"/>
    </source>
</evidence>
<accession>A0A5B1BQK7</accession>
<comment type="caution">
    <text evidence="1">The sequence shown here is derived from an EMBL/GenBank/DDBJ whole genome shotgun (WGS) entry which is preliminary data.</text>
</comment>
<sequence length="165" mass="18594">MAITSDEMLAMVRALPIPIPWDRNVFIENLSEMRGRAITLIPTDTATLGVGPCGLWLARDDDDLILHEIGTSDYHIDQIVGHELGHMWLGHGRSDVFGGDKERQRDLCRQLFPKIDPEMVRVVLGRTNCTGDGDERDAEMFASLLMLAVTEATERQSIVRSFFRQ</sequence>
<dbReference type="RefSeq" id="WP_149653859.1">
    <property type="nucleotide sequence ID" value="NZ_VTZN01000049.1"/>
</dbReference>